<evidence type="ECO:0000313" key="3">
    <source>
        <dbReference type="Proteomes" id="UP000652681"/>
    </source>
</evidence>
<comment type="caution">
    <text evidence="2">The sequence shown here is derived from an EMBL/GenBank/DDBJ whole genome shotgun (WGS) entry which is preliminary data.</text>
</comment>
<dbReference type="Proteomes" id="UP000652681">
    <property type="component" value="Unassembled WGS sequence"/>
</dbReference>
<protein>
    <submittedName>
        <fullName evidence="2">Uncharacterized protein</fullName>
    </submittedName>
</protein>
<keyword evidence="1" id="KW-0732">Signal</keyword>
<feature type="chain" id="PRO_5035258688" evidence="1">
    <location>
        <begin position="20"/>
        <end position="99"/>
    </location>
</feature>
<dbReference type="AlphaFoldDB" id="A0A8J6TX58"/>
<reference evidence="2" key="1">
    <citation type="submission" date="2020-09" db="EMBL/GenBank/DDBJ databases">
        <title>Taishania pollutisoli gen. nov., sp. nov., Isolated from Tetrabromobisphenol A-Contaminated Soil.</title>
        <authorList>
            <person name="Chen Q."/>
        </authorList>
    </citation>
    <scope>NUCLEOTIDE SEQUENCE</scope>
    <source>
        <strain evidence="2">CZZ-1</strain>
    </source>
</reference>
<organism evidence="2 3">
    <name type="scientific">Taishania pollutisoli</name>
    <dbReference type="NCBI Taxonomy" id="2766479"/>
    <lineage>
        <taxon>Bacteria</taxon>
        <taxon>Pseudomonadati</taxon>
        <taxon>Bacteroidota</taxon>
        <taxon>Flavobacteriia</taxon>
        <taxon>Flavobacteriales</taxon>
        <taxon>Crocinitomicaceae</taxon>
        <taxon>Taishania</taxon>
    </lineage>
</organism>
<evidence type="ECO:0000256" key="1">
    <source>
        <dbReference type="SAM" id="SignalP"/>
    </source>
</evidence>
<proteinExistence type="predicted"/>
<keyword evidence="3" id="KW-1185">Reference proteome</keyword>
<feature type="signal peptide" evidence="1">
    <location>
        <begin position="1"/>
        <end position="19"/>
    </location>
</feature>
<name>A0A8J6TX58_9FLAO</name>
<evidence type="ECO:0000313" key="2">
    <source>
        <dbReference type="EMBL" id="MBC9812026.1"/>
    </source>
</evidence>
<accession>A0A8J6TX58</accession>
<sequence>MKKLTLLFSAVLISISAFSQSYKYSFSIEGVEDAVRGKEVMGDYVHPFFNSGGNSLVRFKFYVDTKTYKVETKQQVSEESLSDYFNDKGLTVLSFKEEE</sequence>
<dbReference type="EMBL" id="JACVEL010000003">
    <property type="protein sequence ID" value="MBC9812026.1"/>
    <property type="molecule type" value="Genomic_DNA"/>
</dbReference>
<dbReference type="RefSeq" id="WP_163490220.1">
    <property type="nucleotide sequence ID" value="NZ_JACVEL010000003.1"/>
</dbReference>
<gene>
    <name evidence="2" type="ORF">H9Y05_05990</name>
</gene>